<dbReference type="PANTHER" id="PTHR30061">
    <property type="entry name" value="MALTOSE-BINDING PERIPLASMIC PROTEIN"/>
    <property type="match status" value="1"/>
</dbReference>
<dbReference type="EMBL" id="JAESVN010000002">
    <property type="protein sequence ID" value="MBL4916724.1"/>
    <property type="molecule type" value="Genomic_DNA"/>
</dbReference>
<sequence>MKQLSGLLLTTALALPLAGTAQAVEIEYWQYHFAERVEAMDQLIARFQDENPDITVKHTTFPYAQYQAKVAAAVPAGEGPDVVQLYYGWLRDYNKAGLLAPLPADEFDPATIDAEFFPIVQSMKVDGAYYGLPTAVRTMAMFYNKDLLAEVGYDPETPPTTLDEVVEATQKIVKRDEAGNLLVAGITAAPVSQDAHWWREVLVRQFGGQSYSEDYRTVTYNSPEGAAALQAISQFFTDLDVVDYGFMDEAQASFAAGKAGFLMDGSFRIGAVSRVEGLNWGVAPLPTHNGIEGNYSSYWLNGISSQTTGEELAAAQKFLKFITSPDSMQLWLDVVGELPARPSVAMTDANASHPVYGPFIAGLAHAHATDFVNEAAQRQIWLDMIDMIDVGGMSVEEALAASAEAEQALIDRYYAE</sequence>
<gene>
    <name evidence="5" type="ORF">JL811_05765</name>
</gene>
<keyword evidence="6" id="KW-1185">Reference proteome</keyword>
<dbReference type="RefSeq" id="WP_202687540.1">
    <property type="nucleotide sequence ID" value="NZ_JAESVN010000002.1"/>
</dbReference>
<dbReference type="AlphaFoldDB" id="A0A8K0VBI6"/>
<keyword evidence="3 4" id="KW-0732">Signal</keyword>
<evidence type="ECO:0000313" key="6">
    <source>
        <dbReference type="Proteomes" id="UP000648908"/>
    </source>
</evidence>
<evidence type="ECO:0000256" key="1">
    <source>
        <dbReference type="ARBA" id="ARBA00008520"/>
    </source>
</evidence>
<name>A0A8K0VBI6_9RHOB</name>
<organism evidence="5 6">
    <name type="scientific">Szabonella alba</name>
    <dbReference type="NCBI Taxonomy" id="2804194"/>
    <lineage>
        <taxon>Bacteria</taxon>
        <taxon>Pseudomonadati</taxon>
        <taxon>Pseudomonadota</taxon>
        <taxon>Alphaproteobacteria</taxon>
        <taxon>Rhodobacterales</taxon>
        <taxon>Paracoccaceae</taxon>
        <taxon>Szabonella</taxon>
    </lineage>
</organism>
<evidence type="ECO:0000256" key="4">
    <source>
        <dbReference type="SAM" id="SignalP"/>
    </source>
</evidence>
<dbReference type="PANTHER" id="PTHR30061:SF50">
    <property type="entry name" value="MALTOSE_MALTODEXTRIN-BINDING PERIPLASMIC PROTEIN"/>
    <property type="match status" value="1"/>
</dbReference>
<dbReference type="InterPro" id="IPR006059">
    <property type="entry name" value="SBP"/>
</dbReference>
<dbReference type="Pfam" id="PF13416">
    <property type="entry name" value="SBP_bac_8"/>
    <property type="match status" value="1"/>
</dbReference>
<keyword evidence="2" id="KW-0813">Transport</keyword>
<dbReference type="GO" id="GO:0015768">
    <property type="term" value="P:maltose transport"/>
    <property type="evidence" value="ECO:0007669"/>
    <property type="project" value="TreeGrafter"/>
</dbReference>
<dbReference type="Proteomes" id="UP000648908">
    <property type="component" value="Unassembled WGS sequence"/>
</dbReference>
<dbReference type="GO" id="GO:1901982">
    <property type="term" value="F:maltose binding"/>
    <property type="evidence" value="ECO:0007669"/>
    <property type="project" value="TreeGrafter"/>
</dbReference>
<comment type="caution">
    <text evidence="5">The sequence shown here is derived from an EMBL/GenBank/DDBJ whole genome shotgun (WGS) entry which is preliminary data.</text>
</comment>
<dbReference type="SUPFAM" id="SSF53850">
    <property type="entry name" value="Periplasmic binding protein-like II"/>
    <property type="match status" value="1"/>
</dbReference>
<evidence type="ECO:0000256" key="2">
    <source>
        <dbReference type="ARBA" id="ARBA00022448"/>
    </source>
</evidence>
<dbReference type="GO" id="GO:0042956">
    <property type="term" value="P:maltodextrin transmembrane transport"/>
    <property type="evidence" value="ECO:0007669"/>
    <property type="project" value="TreeGrafter"/>
</dbReference>
<proteinExistence type="inferred from homology"/>
<dbReference type="Gene3D" id="3.40.190.10">
    <property type="entry name" value="Periplasmic binding protein-like II"/>
    <property type="match status" value="1"/>
</dbReference>
<reference evidence="5" key="1">
    <citation type="submission" date="2021-01" db="EMBL/GenBank/DDBJ databases">
        <title>Tabrizicola alba sp. nov. a motile alkaliphilic bacterium isolated from a soda lake.</title>
        <authorList>
            <person name="Szuroczki S."/>
            <person name="Abbaszade G."/>
            <person name="Schumann P."/>
            <person name="Toth E."/>
        </authorList>
    </citation>
    <scope>NUCLEOTIDE SEQUENCE</scope>
    <source>
        <strain evidence="5">DMG-N-6</strain>
    </source>
</reference>
<feature type="chain" id="PRO_5035475600" evidence="4">
    <location>
        <begin position="24"/>
        <end position="416"/>
    </location>
</feature>
<dbReference type="GO" id="GO:0055052">
    <property type="term" value="C:ATP-binding cassette (ABC) transporter complex, substrate-binding subunit-containing"/>
    <property type="evidence" value="ECO:0007669"/>
    <property type="project" value="TreeGrafter"/>
</dbReference>
<protein>
    <submittedName>
        <fullName evidence="5">Extracellular solute-binding protein</fullName>
    </submittedName>
</protein>
<evidence type="ECO:0000256" key="3">
    <source>
        <dbReference type="ARBA" id="ARBA00022729"/>
    </source>
</evidence>
<feature type="signal peptide" evidence="4">
    <location>
        <begin position="1"/>
        <end position="23"/>
    </location>
</feature>
<evidence type="ECO:0000313" key="5">
    <source>
        <dbReference type="EMBL" id="MBL4916724.1"/>
    </source>
</evidence>
<accession>A0A8K0VBI6</accession>
<comment type="similarity">
    <text evidence="1">Belongs to the bacterial solute-binding protein 1 family.</text>
</comment>